<reference evidence="2 3" key="1">
    <citation type="journal article" date="2014" name="Agronomy (Basel)">
        <title>A Draft Genome Sequence for Ensete ventricosum, the Drought-Tolerant Tree Against Hunger.</title>
        <authorList>
            <person name="Harrison J."/>
            <person name="Moore K.A."/>
            <person name="Paszkiewicz K."/>
            <person name="Jones T."/>
            <person name="Grant M."/>
            <person name="Ambacheew D."/>
            <person name="Muzemil S."/>
            <person name="Studholme D.J."/>
        </authorList>
    </citation>
    <scope>NUCLEOTIDE SEQUENCE [LARGE SCALE GENOMIC DNA]</scope>
</reference>
<evidence type="ECO:0000313" key="3">
    <source>
        <dbReference type="Proteomes" id="UP000287651"/>
    </source>
</evidence>
<dbReference type="EMBL" id="AMZH03004683">
    <property type="protein sequence ID" value="RRT68473.1"/>
    <property type="molecule type" value="Genomic_DNA"/>
</dbReference>
<dbReference type="Proteomes" id="UP000287651">
    <property type="component" value="Unassembled WGS sequence"/>
</dbReference>
<sequence>MVDFDRQRPILSDINRGRKKKREKKKREKKRENLKFGVALPIPIRRLRAISSPARSVACERFLLPVQGEETSPRLRRRNEATLLR</sequence>
<accession>A0A426ZX02</accession>
<name>A0A426ZX02_ENSVE</name>
<comment type="caution">
    <text evidence="2">The sequence shown here is derived from an EMBL/GenBank/DDBJ whole genome shotgun (WGS) entry which is preliminary data.</text>
</comment>
<evidence type="ECO:0000313" key="2">
    <source>
        <dbReference type="EMBL" id="RRT68473.1"/>
    </source>
</evidence>
<feature type="region of interest" description="Disordered" evidence="1">
    <location>
        <begin position="1"/>
        <end position="32"/>
    </location>
</feature>
<evidence type="ECO:0000256" key="1">
    <source>
        <dbReference type="SAM" id="MobiDB-lite"/>
    </source>
</evidence>
<feature type="compositionally biased region" description="Basic residues" evidence="1">
    <location>
        <begin position="17"/>
        <end position="29"/>
    </location>
</feature>
<proteinExistence type="predicted"/>
<dbReference type="AlphaFoldDB" id="A0A426ZX02"/>
<gene>
    <name evidence="2" type="ORF">B296_00036845</name>
</gene>
<organism evidence="2 3">
    <name type="scientific">Ensete ventricosum</name>
    <name type="common">Abyssinian banana</name>
    <name type="synonym">Musa ensete</name>
    <dbReference type="NCBI Taxonomy" id="4639"/>
    <lineage>
        <taxon>Eukaryota</taxon>
        <taxon>Viridiplantae</taxon>
        <taxon>Streptophyta</taxon>
        <taxon>Embryophyta</taxon>
        <taxon>Tracheophyta</taxon>
        <taxon>Spermatophyta</taxon>
        <taxon>Magnoliopsida</taxon>
        <taxon>Liliopsida</taxon>
        <taxon>Zingiberales</taxon>
        <taxon>Musaceae</taxon>
        <taxon>Ensete</taxon>
    </lineage>
</organism>
<protein>
    <submittedName>
        <fullName evidence="2">Uncharacterized protein</fullName>
    </submittedName>
</protein>